<feature type="compositionally biased region" description="Basic and acidic residues" evidence="1">
    <location>
        <begin position="1"/>
        <end position="14"/>
    </location>
</feature>
<protein>
    <submittedName>
        <fullName evidence="2">Uncharacterized protein</fullName>
    </submittedName>
</protein>
<feature type="region of interest" description="Disordered" evidence="1">
    <location>
        <begin position="1"/>
        <end position="36"/>
    </location>
</feature>
<sequence length="36" mass="4169">MAREESFPSRDARIWTESPPASDPRDNKPKHSLFVL</sequence>
<dbReference type="AlphaFoldDB" id="A0AAE9E247"/>
<evidence type="ECO:0000313" key="2">
    <source>
        <dbReference type="EMBL" id="UMM11918.1"/>
    </source>
</evidence>
<evidence type="ECO:0000313" key="3">
    <source>
        <dbReference type="Proteomes" id="UP000829354"/>
    </source>
</evidence>
<proteinExistence type="predicted"/>
<dbReference type="Proteomes" id="UP000829354">
    <property type="component" value="Chromosome I"/>
</dbReference>
<reference evidence="2 3" key="1">
    <citation type="submission" date="2022-04" db="EMBL/GenBank/DDBJ databases">
        <title>Chromosome-level reference genomes for two strains of Caenorhabditis briggsae: an improved platform for comparative genomics.</title>
        <authorList>
            <person name="Stevens L."/>
            <person name="Andersen E."/>
        </authorList>
    </citation>
    <scope>NUCLEOTIDE SEQUENCE [LARGE SCALE GENOMIC DNA]</scope>
    <source>
        <strain evidence="2">VX34</strain>
        <tissue evidence="2">Whole-organism</tissue>
    </source>
</reference>
<dbReference type="EMBL" id="CP092620">
    <property type="protein sequence ID" value="UMM11918.1"/>
    <property type="molecule type" value="Genomic_DNA"/>
</dbReference>
<accession>A0AAE9E247</accession>
<organism evidence="2 3">
    <name type="scientific">Caenorhabditis briggsae</name>
    <dbReference type="NCBI Taxonomy" id="6238"/>
    <lineage>
        <taxon>Eukaryota</taxon>
        <taxon>Metazoa</taxon>
        <taxon>Ecdysozoa</taxon>
        <taxon>Nematoda</taxon>
        <taxon>Chromadorea</taxon>
        <taxon>Rhabditida</taxon>
        <taxon>Rhabditina</taxon>
        <taxon>Rhabditomorpha</taxon>
        <taxon>Rhabditoidea</taxon>
        <taxon>Rhabditidae</taxon>
        <taxon>Peloderinae</taxon>
        <taxon>Caenorhabditis</taxon>
    </lineage>
</organism>
<evidence type="ECO:0000256" key="1">
    <source>
        <dbReference type="SAM" id="MobiDB-lite"/>
    </source>
</evidence>
<name>A0AAE9E247_CAEBR</name>
<keyword evidence="3" id="KW-1185">Reference proteome</keyword>
<gene>
    <name evidence="2" type="ORF">L5515_000956</name>
</gene>